<dbReference type="AlphaFoldDB" id="A0A292Q5R2"/>
<reference evidence="3" key="1">
    <citation type="submission" date="2015-10" db="EMBL/GenBank/DDBJ databases">
        <authorList>
            <person name="Regsiter A."/>
            <person name="william w."/>
        </authorList>
    </citation>
    <scope>NUCLEOTIDE SEQUENCE</scope>
    <source>
        <strain evidence="3">Montdore</strain>
    </source>
</reference>
<accession>A0A292Q5R2</accession>
<dbReference type="Proteomes" id="UP001412239">
    <property type="component" value="Unassembled WGS sequence"/>
</dbReference>
<feature type="domain" description="HNH nuclease" evidence="1">
    <location>
        <begin position="117"/>
        <end position="194"/>
    </location>
</feature>
<sequence length="290" mass="32684">MSSSRSHFRNVLFYDPANPDSDALGGFIQNGSVTEANFLHMLGIVLVVEAPVRVQHRISGHVVSVINSRLEIGTYDIYCDSPIRLSNEPWIHRVISHNVSGREDAFRDGIRARDGRCVISGVINTSAPFRWASFEAAHVFPLGSEKLWIEWGYGHYITDMDDIVGVSNINSCQNGFMLRQHIHGLFDQYLLSVNPDDNYKVTVFDNDIDGMDGRTLDPVCRDPADPHRVSDQLLRWHFRQSVLANMRGAGEPVFECDFPPGTDMMGEIQRGPYAKERLELEVAVRLRGLV</sequence>
<dbReference type="Pfam" id="PF13391">
    <property type="entry name" value="HNH_2"/>
    <property type="match status" value="1"/>
</dbReference>
<evidence type="ECO:0000313" key="3">
    <source>
        <dbReference type="EMBL" id="CUS14007.1"/>
    </source>
</evidence>
<evidence type="ECO:0000259" key="1">
    <source>
        <dbReference type="Pfam" id="PF13391"/>
    </source>
</evidence>
<dbReference type="InterPro" id="IPR003615">
    <property type="entry name" value="HNH_nuc"/>
</dbReference>
<dbReference type="EMBL" id="LN890963">
    <property type="protein sequence ID" value="CUS14007.1"/>
    <property type="molecule type" value="Genomic_DNA"/>
</dbReference>
<dbReference type="Pfam" id="PF25324">
    <property type="entry name" value="DUF7881"/>
    <property type="match status" value="1"/>
</dbReference>
<proteinExistence type="predicted"/>
<protein>
    <submittedName>
        <fullName evidence="3">Uncharacterized protein</fullName>
    </submittedName>
</protein>
<feature type="non-terminal residue" evidence="3">
    <location>
        <position position="1"/>
    </location>
</feature>
<evidence type="ECO:0000313" key="4">
    <source>
        <dbReference type="Proteomes" id="UP001412239"/>
    </source>
</evidence>
<evidence type="ECO:0000259" key="2">
    <source>
        <dbReference type="Pfam" id="PF25324"/>
    </source>
</evidence>
<gene>
    <name evidence="3" type="ORF">GSTUAT00001899001</name>
</gene>
<organism evidence="3 4">
    <name type="scientific">Tuber aestivum</name>
    <name type="common">summer truffle</name>
    <dbReference type="NCBI Taxonomy" id="59557"/>
    <lineage>
        <taxon>Eukaryota</taxon>
        <taxon>Fungi</taxon>
        <taxon>Dikarya</taxon>
        <taxon>Ascomycota</taxon>
        <taxon>Pezizomycotina</taxon>
        <taxon>Pezizomycetes</taxon>
        <taxon>Pezizales</taxon>
        <taxon>Tuberaceae</taxon>
        <taxon>Tuber</taxon>
    </lineage>
</organism>
<name>A0A292Q5R2_9PEZI</name>
<feature type="domain" description="DUF7881" evidence="2">
    <location>
        <begin position="9"/>
        <end position="83"/>
    </location>
</feature>
<dbReference type="InterPro" id="IPR057203">
    <property type="entry name" value="DUF7881"/>
</dbReference>
<keyword evidence="4" id="KW-1185">Reference proteome</keyword>